<dbReference type="AlphaFoldDB" id="A0A3D8S5D5"/>
<keyword evidence="4 5" id="KW-0472">Membrane</keyword>
<dbReference type="STRING" id="1810919.A0A3D8S5D5"/>
<evidence type="ECO:0000256" key="3">
    <source>
        <dbReference type="ARBA" id="ARBA00022989"/>
    </source>
</evidence>
<organism evidence="6 7">
    <name type="scientific">Aspergillus mulundensis</name>
    <dbReference type="NCBI Taxonomy" id="1810919"/>
    <lineage>
        <taxon>Eukaryota</taxon>
        <taxon>Fungi</taxon>
        <taxon>Dikarya</taxon>
        <taxon>Ascomycota</taxon>
        <taxon>Pezizomycotina</taxon>
        <taxon>Eurotiomycetes</taxon>
        <taxon>Eurotiomycetidae</taxon>
        <taxon>Eurotiales</taxon>
        <taxon>Aspergillaceae</taxon>
        <taxon>Aspergillus</taxon>
        <taxon>Aspergillus subgen. Nidulantes</taxon>
    </lineage>
</organism>
<feature type="transmembrane region" description="Helical" evidence="5">
    <location>
        <begin position="140"/>
        <end position="159"/>
    </location>
</feature>
<keyword evidence="7" id="KW-1185">Reference proteome</keyword>
<keyword evidence="2 5" id="KW-0812">Transmembrane</keyword>
<dbReference type="GO" id="GO:0005886">
    <property type="term" value="C:plasma membrane"/>
    <property type="evidence" value="ECO:0007669"/>
    <property type="project" value="TreeGrafter"/>
</dbReference>
<name>A0A3D8S5D5_9EURO</name>
<dbReference type="RefSeq" id="XP_026604566.1">
    <property type="nucleotide sequence ID" value="XM_026747086.1"/>
</dbReference>
<dbReference type="InterPro" id="IPR036259">
    <property type="entry name" value="MFS_trans_sf"/>
</dbReference>
<protein>
    <recommendedName>
        <fullName evidence="8">Major facilitator superfamily (MFS) profile domain-containing protein</fullName>
    </recommendedName>
</protein>
<dbReference type="InterPro" id="IPR011701">
    <property type="entry name" value="MFS"/>
</dbReference>
<evidence type="ECO:0000256" key="4">
    <source>
        <dbReference type="ARBA" id="ARBA00023136"/>
    </source>
</evidence>
<reference evidence="6 7" key="1">
    <citation type="journal article" date="2018" name="IMA Fungus">
        <title>IMA Genome-F 9: Draft genome sequence of Annulohypoxylon stygium, Aspergillus mulundensis, Berkeleyomyces basicola (syn. Thielaviopsis basicola), Ceratocystis smalleyi, two Cercospora beticola strains, Coleophoma cylindrospora, Fusarium fracticaudum, Phialophora cf. hyalina, and Morchella septimelata.</title>
        <authorList>
            <person name="Wingfield B.D."/>
            <person name="Bills G.F."/>
            <person name="Dong Y."/>
            <person name="Huang W."/>
            <person name="Nel W.J."/>
            <person name="Swalarsk-Parry B.S."/>
            <person name="Vaghefi N."/>
            <person name="Wilken P.M."/>
            <person name="An Z."/>
            <person name="de Beer Z.W."/>
            <person name="De Vos L."/>
            <person name="Chen L."/>
            <person name="Duong T.A."/>
            <person name="Gao Y."/>
            <person name="Hammerbacher A."/>
            <person name="Kikkert J.R."/>
            <person name="Li Y."/>
            <person name="Li H."/>
            <person name="Li K."/>
            <person name="Li Q."/>
            <person name="Liu X."/>
            <person name="Ma X."/>
            <person name="Naidoo K."/>
            <person name="Pethybridge S.J."/>
            <person name="Sun J."/>
            <person name="Steenkamp E.T."/>
            <person name="van der Nest M.A."/>
            <person name="van Wyk S."/>
            <person name="Wingfield M.J."/>
            <person name="Xiong C."/>
            <person name="Yue Q."/>
            <person name="Zhang X."/>
        </authorList>
    </citation>
    <scope>NUCLEOTIDE SEQUENCE [LARGE SCALE GENOMIC DNA]</scope>
    <source>
        <strain evidence="6 7">DSM 5745</strain>
    </source>
</reference>
<comment type="subcellular location">
    <subcellularLocation>
        <location evidence="1">Membrane</location>
        <topology evidence="1">Multi-pass membrane protein</topology>
    </subcellularLocation>
</comment>
<dbReference type="EMBL" id="PVWQ01000005">
    <property type="protein sequence ID" value="RDW81513.1"/>
    <property type="molecule type" value="Genomic_DNA"/>
</dbReference>
<evidence type="ECO:0000313" key="6">
    <source>
        <dbReference type="EMBL" id="RDW81513.1"/>
    </source>
</evidence>
<dbReference type="GeneID" id="38115440"/>
<feature type="transmembrane region" description="Helical" evidence="5">
    <location>
        <begin position="165"/>
        <end position="187"/>
    </location>
</feature>
<evidence type="ECO:0000313" key="7">
    <source>
        <dbReference type="Proteomes" id="UP000256690"/>
    </source>
</evidence>
<gene>
    <name evidence="6" type="ORF">DSM5745_05070</name>
</gene>
<sequence length="279" mass="31192">MEFVLCGLSTLVGLWIVQETHAPTAMRIAEFDSLRPHQERQRWKTIRAAIARSVVLQTTSPVVIIAALYTSTAFVFMYFIITTLPILFGTQYGFNEAQIGLTYIGQGTGFAIARFAGPALDWYVNRQRAIHGHSRPRDRLPAILPGKMLIMIGLMWYGWSAQAQLHWVMPIIGSGLIAAGIAVVFTAVQTYLIDAFTDYAASVIAANVTVRSVFGVVMPLFAPPLYARFGYGWGNSILAFIALGLTPITLVLYEYERLWQIFNPTRQHSWTHPKEVVDH</sequence>
<evidence type="ECO:0000256" key="1">
    <source>
        <dbReference type="ARBA" id="ARBA00004141"/>
    </source>
</evidence>
<dbReference type="OrthoDB" id="5296287at2759"/>
<proteinExistence type="predicted"/>
<feature type="transmembrane region" description="Helical" evidence="5">
    <location>
        <begin position="199"/>
        <end position="221"/>
    </location>
</feature>
<feature type="transmembrane region" description="Helical" evidence="5">
    <location>
        <begin position="62"/>
        <end position="88"/>
    </location>
</feature>
<dbReference type="PANTHER" id="PTHR23502">
    <property type="entry name" value="MAJOR FACILITATOR SUPERFAMILY"/>
    <property type="match status" value="1"/>
</dbReference>
<dbReference type="PANTHER" id="PTHR23502:SF60">
    <property type="entry name" value="MAJOR FACILITATOR SUPERFAMILY (MFS) PROFILE DOMAIN-CONTAINING PROTEIN-RELATED"/>
    <property type="match status" value="1"/>
</dbReference>
<evidence type="ECO:0000256" key="5">
    <source>
        <dbReference type="SAM" id="Phobius"/>
    </source>
</evidence>
<dbReference type="Gene3D" id="1.20.1250.20">
    <property type="entry name" value="MFS general substrate transporter like domains"/>
    <property type="match status" value="1"/>
</dbReference>
<keyword evidence="3 5" id="KW-1133">Transmembrane helix</keyword>
<feature type="transmembrane region" description="Helical" evidence="5">
    <location>
        <begin position="233"/>
        <end position="253"/>
    </location>
</feature>
<dbReference type="Proteomes" id="UP000256690">
    <property type="component" value="Unassembled WGS sequence"/>
</dbReference>
<dbReference type="SUPFAM" id="SSF103473">
    <property type="entry name" value="MFS general substrate transporter"/>
    <property type="match status" value="1"/>
</dbReference>
<dbReference type="GO" id="GO:0022857">
    <property type="term" value="F:transmembrane transporter activity"/>
    <property type="evidence" value="ECO:0007669"/>
    <property type="project" value="InterPro"/>
</dbReference>
<evidence type="ECO:0000256" key="2">
    <source>
        <dbReference type="ARBA" id="ARBA00022692"/>
    </source>
</evidence>
<evidence type="ECO:0008006" key="8">
    <source>
        <dbReference type="Google" id="ProtNLM"/>
    </source>
</evidence>
<dbReference type="Pfam" id="PF07690">
    <property type="entry name" value="MFS_1"/>
    <property type="match status" value="1"/>
</dbReference>
<comment type="caution">
    <text evidence="6">The sequence shown here is derived from an EMBL/GenBank/DDBJ whole genome shotgun (WGS) entry which is preliminary data.</text>
</comment>
<accession>A0A3D8S5D5</accession>